<dbReference type="PANTHER" id="PTHR43656:SF2">
    <property type="entry name" value="BINDING OXIDOREDUCTASE, PUTATIVE (AFU_ORTHOLOGUE AFUA_2G08260)-RELATED"/>
    <property type="match status" value="1"/>
</dbReference>
<evidence type="ECO:0000256" key="1">
    <source>
        <dbReference type="ARBA" id="ARBA00022630"/>
    </source>
</evidence>
<dbReference type="EMBL" id="JBHTIR010000519">
    <property type="protein sequence ID" value="MFD0851489.1"/>
    <property type="molecule type" value="Genomic_DNA"/>
</dbReference>
<comment type="caution">
    <text evidence="4">The sequence shown here is derived from an EMBL/GenBank/DDBJ whole genome shotgun (WGS) entry which is preliminary data.</text>
</comment>
<accession>A0ABW3CAP2</accession>
<organism evidence="4 5">
    <name type="scientific">Actinomadura adrarensis</name>
    <dbReference type="NCBI Taxonomy" id="1819600"/>
    <lineage>
        <taxon>Bacteria</taxon>
        <taxon>Bacillati</taxon>
        <taxon>Actinomycetota</taxon>
        <taxon>Actinomycetes</taxon>
        <taxon>Streptosporangiales</taxon>
        <taxon>Thermomonosporaceae</taxon>
        <taxon>Actinomadura</taxon>
    </lineage>
</organism>
<dbReference type="InterPro" id="IPR013785">
    <property type="entry name" value="Aldolase_TIM"/>
</dbReference>
<evidence type="ECO:0000256" key="2">
    <source>
        <dbReference type="ARBA" id="ARBA00023002"/>
    </source>
</evidence>
<evidence type="ECO:0000259" key="3">
    <source>
        <dbReference type="Pfam" id="PF00724"/>
    </source>
</evidence>
<dbReference type="InterPro" id="IPR001155">
    <property type="entry name" value="OxRdtase_FMN_N"/>
</dbReference>
<dbReference type="Proteomes" id="UP001597083">
    <property type="component" value="Unassembled WGS sequence"/>
</dbReference>
<keyword evidence="2" id="KW-0560">Oxidoreductase</keyword>
<sequence length="92" mass="10086">MTSPDVFAPARLGPVELRNRIIKAATFEGMTKNAVVSDELIEFHRRHAAGGVGMTTVAYCAVAPEGRTERDQIWMRPDALPGLRRLTDAVHA</sequence>
<protein>
    <submittedName>
        <fullName evidence="4">NADH:flavin oxidoreductase</fullName>
    </submittedName>
</protein>
<dbReference type="PANTHER" id="PTHR43656">
    <property type="entry name" value="BINDING OXIDOREDUCTASE, PUTATIVE (AFU_ORTHOLOGUE AFUA_2G08260)-RELATED"/>
    <property type="match status" value="1"/>
</dbReference>
<proteinExistence type="predicted"/>
<dbReference type="Gene3D" id="3.20.20.70">
    <property type="entry name" value="Aldolase class I"/>
    <property type="match status" value="1"/>
</dbReference>
<name>A0ABW3CAP2_9ACTN</name>
<keyword evidence="5" id="KW-1185">Reference proteome</keyword>
<evidence type="ECO:0000313" key="5">
    <source>
        <dbReference type="Proteomes" id="UP001597083"/>
    </source>
</evidence>
<dbReference type="Pfam" id="PF00724">
    <property type="entry name" value="Oxidored_FMN"/>
    <property type="match status" value="1"/>
</dbReference>
<dbReference type="InterPro" id="IPR051799">
    <property type="entry name" value="NADH_flavin_oxidoreductase"/>
</dbReference>
<feature type="domain" description="NADH:flavin oxidoreductase/NADH oxidase N-terminal" evidence="3">
    <location>
        <begin position="6"/>
        <end position="92"/>
    </location>
</feature>
<reference evidence="5" key="1">
    <citation type="journal article" date="2019" name="Int. J. Syst. Evol. Microbiol.">
        <title>The Global Catalogue of Microorganisms (GCM) 10K type strain sequencing project: providing services to taxonomists for standard genome sequencing and annotation.</title>
        <authorList>
            <consortium name="The Broad Institute Genomics Platform"/>
            <consortium name="The Broad Institute Genome Sequencing Center for Infectious Disease"/>
            <person name="Wu L."/>
            <person name="Ma J."/>
        </authorList>
    </citation>
    <scope>NUCLEOTIDE SEQUENCE [LARGE SCALE GENOMIC DNA]</scope>
    <source>
        <strain evidence="5">JCM 31696</strain>
    </source>
</reference>
<gene>
    <name evidence="4" type="ORF">ACFQ07_04625</name>
</gene>
<dbReference type="SUPFAM" id="SSF51395">
    <property type="entry name" value="FMN-linked oxidoreductases"/>
    <property type="match status" value="1"/>
</dbReference>
<keyword evidence="1" id="KW-0285">Flavoprotein</keyword>
<feature type="non-terminal residue" evidence="4">
    <location>
        <position position="92"/>
    </location>
</feature>
<evidence type="ECO:0000313" key="4">
    <source>
        <dbReference type="EMBL" id="MFD0851489.1"/>
    </source>
</evidence>